<evidence type="ECO:0008006" key="4">
    <source>
        <dbReference type="Google" id="ProtNLM"/>
    </source>
</evidence>
<feature type="region of interest" description="Disordered" evidence="1">
    <location>
        <begin position="1"/>
        <end position="56"/>
    </location>
</feature>
<protein>
    <recommendedName>
        <fullName evidence="4">Multidrug ABC transporter ATPase</fullName>
    </recommendedName>
</protein>
<evidence type="ECO:0000256" key="1">
    <source>
        <dbReference type="SAM" id="MobiDB-lite"/>
    </source>
</evidence>
<feature type="compositionally biased region" description="Basic and acidic residues" evidence="1">
    <location>
        <begin position="20"/>
        <end position="56"/>
    </location>
</feature>
<organism evidence="2 3">
    <name type="scientific">Metabacillus arenae</name>
    <dbReference type="NCBI Taxonomy" id="2771434"/>
    <lineage>
        <taxon>Bacteria</taxon>
        <taxon>Bacillati</taxon>
        <taxon>Bacillota</taxon>
        <taxon>Bacilli</taxon>
        <taxon>Bacillales</taxon>
        <taxon>Bacillaceae</taxon>
        <taxon>Metabacillus</taxon>
    </lineage>
</organism>
<proteinExistence type="predicted"/>
<evidence type="ECO:0000313" key="3">
    <source>
        <dbReference type="Proteomes" id="UP000626844"/>
    </source>
</evidence>
<keyword evidence="3" id="KW-1185">Reference proteome</keyword>
<accession>A0A926RZ09</accession>
<reference evidence="2" key="1">
    <citation type="submission" date="2020-09" db="EMBL/GenBank/DDBJ databases">
        <title>A novel bacterium of genus Bacillus, isolated from South China Sea.</title>
        <authorList>
            <person name="Huang H."/>
            <person name="Mo K."/>
            <person name="Hu Y."/>
        </authorList>
    </citation>
    <scope>NUCLEOTIDE SEQUENCE</scope>
    <source>
        <strain evidence="2">IB182487</strain>
    </source>
</reference>
<dbReference type="Proteomes" id="UP000626844">
    <property type="component" value="Unassembled WGS sequence"/>
</dbReference>
<dbReference type="AlphaFoldDB" id="A0A926RZ09"/>
<name>A0A926RZ09_9BACI</name>
<gene>
    <name evidence="2" type="ORF">IC621_19065</name>
</gene>
<evidence type="ECO:0000313" key="2">
    <source>
        <dbReference type="EMBL" id="MBD1382325.1"/>
    </source>
</evidence>
<dbReference type="RefSeq" id="WP_191160409.1">
    <property type="nucleotide sequence ID" value="NZ_JACXAI010000029.1"/>
</dbReference>
<feature type="compositionally biased region" description="Basic and acidic residues" evidence="1">
    <location>
        <begin position="1"/>
        <end position="12"/>
    </location>
</feature>
<comment type="caution">
    <text evidence="2">The sequence shown here is derived from an EMBL/GenBank/DDBJ whole genome shotgun (WGS) entry which is preliminary data.</text>
</comment>
<sequence length="56" mass="6808">MSNKDQNKEHNQSENTMIRNMKDLHEQSKMMEHMRTNQELEKDGKDPDPKQHKEEK</sequence>
<dbReference type="EMBL" id="JACXAI010000029">
    <property type="protein sequence ID" value="MBD1382325.1"/>
    <property type="molecule type" value="Genomic_DNA"/>
</dbReference>